<dbReference type="SMART" id="SM00304">
    <property type="entry name" value="HAMP"/>
    <property type="match status" value="1"/>
</dbReference>
<dbReference type="Proteomes" id="UP001193670">
    <property type="component" value="Unassembled WGS sequence"/>
</dbReference>
<evidence type="ECO:0000313" key="7">
    <source>
        <dbReference type="EMBL" id="CUM93002.1"/>
    </source>
</evidence>
<reference evidence="9" key="2">
    <citation type="journal article" date="2020" name="Cell Host Microbe">
        <title>Functional and Genomic Variation between Human-Derived Isolates of Lachnospiraceae Reveals Inter- and Intra-Species Diversity.</title>
        <authorList>
            <person name="Sorbara M.T."/>
            <person name="Littmann E.R."/>
            <person name="Fontana E."/>
            <person name="Moody T.U."/>
            <person name="Kohout C.E."/>
            <person name="Gjonbalaj M."/>
            <person name="Eaton V."/>
            <person name="Seok R."/>
            <person name="Leiner I.M."/>
            <person name="Pamer E.G."/>
        </authorList>
    </citation>
    <scope>NUCLEOTIDE SEQUENCE</scope>
    <source>
        <strain evidence="9">MSK.17.79</strain>
    </source>
</reference>
<protein>
    <submittedName>
        <fullName evidence="7">Dipeptide chemoreceptor protein</fullName>
    </submittedName>
    <submittedName>
        <fullName evidence="8">Methyl-accepting chemotaxis protein</fullName>
    </submittedName>
</protein>
<proteinExistence type="inferred from homology"/>
<dbReference type="EMBL" id="JAJFBX010000003">
    <property type="protein sequence ID" value="MCC2746097.1"/>
    <property type="molecule type" value="Genomic_DNA"/>
</dbReference>
<keyword evidence="1" id="KW-0145">Chemotaxis</keyword>
<evidence type="ECO:0000313" key="9">
    <source>
        <dbReference type="EMBL" id="NSC26635.1"/>
    </source>
</evidence>
<gene>
    <name evidence="7" type="primary">tap_1</name>
    <name evidence="7" type="ORF">ERS852580_01212</name>
    <name evidence="9" type="ORF">G4319_04630</name>
    <name evidence="8" type="ORF">LK487_03455</name>
</gene>
<feature type="transmembrane region" description="Helical" evidence="4">
    <location>
        <begin position="189"/>
        <end position="209"/>
    </location>
</feature>
<evidence type="ECO:0000313" key="10">
    <source>
        <dbReference type="Proteomes" id="UP000095673"/>
    </source>
</evidence>
<dbReference type="GO" id="GO:0005886">
    <property type="term" value="C:plasma membrane"/>
    <property type="evidence" value="ECO:0007669"/>
    <property type="project" value="TreeGrafter"/>
</dbReference>
<comment type="similarity">
    <text evidence="2">Belongs to the methyl-accepting chemotaxis (MCP) protein family.</text>
</comment>
<dbReference type="Gene3D" id="1.10.287.950">
    <property type="entry name" value="Methyl-accepting chemotaxis protein"/>
    <property type="match status" value="1"/>
</dbReference>
<keyword evidence="4" id="KW-1133">Transmembrane helix</keyword>
<dbReference type="InterPro" id="IPR003660">
    <property type="entry name" value="HAMP_dom"/>
</dbReference>
<dbReference type="Pfam" id="PF00672">
    <property type="entry name" value="HAMP"/>
    <property type="match status" value="1"/>
</dbReference>
<evidence type="ECO:0000256" key="1">
    <source>
        <dbReference type="ARBA" id="ARBA00022500"/>
    </source>
</evidence>
<keyword evidence="4" id="KW-0472">Membrane</keyword>
<reference evidence="8" key="4">
    <citation type="submission" date="2021-10" db="EMBL/GenBank/DDBJ databases">
        <title>Collection of gut derived symbiotic bacterial strains cultured from healthy donors.</title>
        <authorList>
            <person name="Lin H."/>
            <person name="Littmann E."/>
            <person name="Claire K."/>
            <person name="Pamer E."/>
        </authorList>
    </citation>
    <scope>NUCLEOTIDE SEQUENCE</scope>
    <source>
        <strain evidence="8">MSK.22.92</strain>
    </source>
</reference>
<keyword evidence="3" id="KW-0807">Transducer</keyword>
<dbReference type="GO" id="GO:0004888">
    <property type="term" value="F:transmembrane signaling receptor activity"/>
    <property type="evidence" value="ECO:0007669"/>
    <property type="project" value="TreeGrafter"/>
</dbReference>
<sequence>MSSKKDAMKKKLENMHLGERINYGYRMVITMMLISGLLSIAVIGVLFFNMLNYVNKVNAADQAVKTCRINVNAAARNVREMALNPDKSTYDDYEQGAKEKLEDVDVQLKTIKKSGIVPEDQYNEYSKALSDWANIGYSIMDKIKAGQKDEAVDQIINECTPKLNKTVELAKEINKLTDERSHQAVVRTYVCAAVGLIVIIICLICAWQLTKRTGKIVLDTILEPLHAIEEVAKELTEGNLHSTLDYRSEDEIGRLAHSMRKSIRILGSYVDDIDRSMKLFADGHFDAQPEVEWRGDFVGILHSFMEFEKSMAVTIKGIQNVSSEVSSAAEQVAASSNDLADGATNQAAVVEELTATVEGVSEQVEQNSKSAKEISGRVDELGGAIWESNGKMQEMVTSMHEINEASKQIDQIISTINEIASQTNLLALNASIEAARAGEAGKGFAVVANQVNMLADQSAQAAKESAALIETSVQAVEKGMNIAEQTASQLEEVAENSKVITKEVTNIADTLETQTSEIKQINEGIEQINDVVQTNSATSQECAAASQQMSSESENLSEMIAKFKISDIEE</sequence>
<dbReference type="OrthoDB" id="9814363at2"/>
<dbReference type="InterPro" id="IPR004089">
    <property type="entry name" value="MCPsignal_dom"/>
</dbReference>
<evidence type="ECO:0000256" key="4">
    <source>
        <dbReference type="SAM" id="Phobius"/>
    </source>
</evidence>
<dbReference type="Proteomes" id="UP001197847">
    <property type="component" value="Unassembled WGS sequence"/>
</dbReference>
<keyword evidence="4" id="KW-0812">Transmembrane</keyword>
<dbReference type="Proteomes" id="UP000095673">
    <property type="component" value="Unassembled WGS sequence"/>
</dbReference>
<dbReference type="SUPFAM" id="SSF58104">
    <property type="entry name" value="Methyl-accepting chemotaxis protein (MCP) signaling domain"/>
    <property type="match status" value="1"/>
</dbReference>
<feature type="domain" description="Methyl-accepting transducer" evidence="5">
    <location>
        <begin position="321"/>
        <end position="550"/>
    </location>
</feature>
<dbReference type="PROSITE" id="PS50885">
    <property type="entry name" value="HAMP"/>
    <property type="match status" value="1"/>
</dbReference>
<dbReference type="InterPro" id="IPR051310">
    <property type="entry name" value="MCP_chemotaxis"/>
</dbReference>
<dbReference type="PANTHER" id="PTHR43531:SF11">
    <property type="entry name" value="METHYL-ACCEPTING CHEMOTAXIS PROTEIN 3"/>
    <property type="match status" value="1"/>
</dbReference>
<evidence type="ECO:0000256" key="2">
    <source>
        <dbReference type="ARBA" id="ARBA00029447"/>
    </source>
</evidence>
<reference evidence="9" key="3">
    <citation type="submission" date="2020-02" db="EMBL/GenBank/DDBJ databases">
        <authorList>
            <person name="Littmann E."/>
            <person name="Sorbara M."/>
        </authorList>
    </citation>
    <scope>NUCLEOTIDE SEQUENCE</scope>
    <source>
        <strain evidence="9">MSK.17.79</strain>
    </source>
</reference>
<feature type="domain" description="HAMP" evidence="6">
    <location>
        <begin position="219"/>
        <end position="271"/>
    </location>
</feature>
<reference evidence="7 10" key="1">
    <citation type="submission" date="2015-09" db="EMBL/GenBank/DDBJ databases">
        <authorList>
            <consortium name="Pathogen Informatics"/>
        </authorList>
    </citation>
    <scope>NUCLEOTIDE SEQUENCE [LARGE SCALE GENOMIC DNA]</scope>
    <source>
        <strain evidence="7 10">2789STDY5834968</strain>
    </source>
</reference>
<dbReference type="AlphaFoldDB" id="A0A173SRC0"/>
<organism evidence="7 10">
    <name type="scientific">Agathobacter rectalis</name>
    <dbReference type="NCBI Taxonomy" id="39491"/>
    <lineage>
        <taxon>Bacteria</taxon>
        <taxon>Bacillati</taxon>
        <taxon>Bacillota</taxon>
        <taxon>Clostridia</taxon>
        <taxon>Lachnospirales</taxon>
        <taxon>Lachnospiraceae</taxon>
        <taxon>Agathobacter</taxon>
    </lineage>
</organism>
<name>A0A173SRC0_9FIRM</name>
<dbReference type="PROSITE" id="PS50111">
    <property type="entry name" value="CHEMOTAXIS_TRANSDUC_2"/>
    <property type="match status" value="1"/>
</dbReference>
<dbReference type="EMBL" id="CYXM01000004">
    <property type="protein sequence ID" value="CUM93002.1"/>
    <property type="molecule type" value="Genomic_DNA"/>
</dbReference>
<dbReference type="SMART" id="SM00283">
    <property type="entry name" value="MA"/>
    <property type="match status" value="1"/>
</dbReference>
<feature type="transmembrane region" description="Helical" evidence="4">
    <location>
        <begin position="23"/>
        <end position="48"/>
    </location>
</feature>
<evidence type="ECO:0000256" key="3">
    <source>
        <dbReference type="PROSITE-ProRule" id="PRU00284"/>
    </source>
</evidence>
<evidence type="ECO:0000313" key="8">
    <source>
        <dbReference type="EMBL" id="MCC2746097.1"/>
    </source>
</evidence>
<dbReference type="CDD" id="cd06225">
    <property type="entry name" value="HAMP"/>
    <property type="match status" value="1"/>
</dbReference>
<dbReference type="PANTHER" id="PTHR43531">
    <property type="entry name" value="PROTEIN ICFG"/>
    <property type="match status" value="1"/>
</dbReference>
<dbReference type="Gene3D" id="6.10.340.10">
    <property type="match status" value="1"/>
</dbReference>
<accession>A0A173SRC0</accession>
<dbReference type="Pfam" id="PF00015">
    <property type="entry name" value="MCPsignal"/>
    <property type="match status" value="1"/>
</dbReference>
<evidence type="ECO:0000259" key="5">
    <source>
        <dbReference type="PROSITE" id="PS50111"/>
    </source>
</evidence>
<dbReference type="EMBL" id="JAAILW010000006">
    <property type="protein sequence ID" value="NSC26635.1"/>
    <property type="molecule type" value="Genomic_DNA"/>
</dbReference>
<dbReference type="GO" id="GO:0007165">
    <property type="term" value="P:signal transduction"/>
    <property type="evidence" value="ECO:0007669"/>
    <property type="project" value="UniProtKB-KW"/>
</dbReference>
<dbReference type="InterPro" id="IPR024478">
    <property type="entry name" value="HlyB_4HB_MCP"/>
</dbReference>
<dbReference type="CDD" id="cd11386">
    <property type="entry name" value="MCP_signal"/>
    <property type="match status" value="1"/>
</dbReference>
<dbReference type="GO" id="GO:0006935">
    <property type="term" value="P:chemotaxis"/>
    <property type="evidence" value="ECO:0007669"/>
    <property type="project" value="UniProtKB-KW"/>
</dbReference>
<dbReference type="RefSeq" id="WP_015515581.1">
    <property type="nucleotide sequence ID" value="NZ_CYXM01000004.1"/>
</dbReference>
<evidence type="ECO:0000259" key="6">
    <source>
        <dbReference type="PROSITE" id="PS50885"/>
    </source>
</evidence>
<keyword evidence="7" id="KW-0675">Receptor</keyword>
<dbReference type="Pfam" id="PF12729">
    <property type="entry name" value="4HB_MCP_1"/>
    <property type="match status" value="1"/>
</dbReference>